<name>A0A4Y2HYK4_ARAVE</name>
<evidence type="ECO:0000313" key="2">
    <source>
        <dbReference type="Proteomes" id="UP000499080"/>
    </source>
</evidence>
<dbReference type="EMBL" id="BGPR01002245">
    <property type="protein sequence ID" value="GBM70325.1"/>
    <property type="molecule type" value="Genomic_DNA"/>
</dbReference>
<accession>A0A4Y2HYK4</accession>
<evidence type="ECO:0000313" key="1">
    <source>
        <dbReference type="EMBL" id="GBM70325.1"/>
    </source>
</evidence>
<reference evidence="1 2" key="1">
    <citation type="journal article" date="2019" name="Sci. Rep.">
        <title>Orb-weaving spider Araneus ventricosus genome elucidates the spidroin gene catalogue.</title>
        <authorList>
            <person name="Kono N."/>
            <person name="Nakamura H."/>
            <person name="Ohtoshi R."/>
            <person name="Moran D.A.P."/>
            <person name="Shinohara A."/>
            <person name="Yoshida Y."/>
            <person name="Fujiwara M."/>
            <person name="Mori M."/>
            <person name="Tomita M."/>
            <person name="Arakawa K."/>
        </authorList>
    </citation>
    <scope>NUCLEOTIDE SEQUENCE [LARGE SCALE GENOMIC DNA]</scope>
</reference>
<protein>
    <submittedName>
        <fullName evidence="1">Uncharacterized protein</fullName>
    </submittedName>
</protein>
<keyword evidence="2" id="KW-1185">Reference proteome</keyword>
<sequence>MTPCPALGDYIRRALGSRSRDRLWSANPFLEFYPLRELKGRKIEDSLSQIDGTLWNTIKDRKFCSSFISIVLNANIAAMQNKSRQILSDAVLTKNVDATGESSVRSLVHRDKVRYPSATQLCLGTTGYNTKKRASPVQNWTFRRPVVVLGDNGTDYQKTGLSPSERDISASRSCAWGQRDRLPKNGPVPFRTGIFRLPVTVLGDNGTDYQKTGLCPSERDISASRSCAWGQRDRLPENGPVPFRTGHMVTLYITEVITLRFRNMPSVKTSRRV</sequence>
<proteinExistence type="predicted"/>
<dbReference type="Proteomes" id="UP000499080">
    <property type="component" value="Unassembled WGS sequence"/>
</dbReference>
<gene>
    <name evidence="1" type="ORF">AVEN_102660_1</name>
</gene>
<organism evidence="1 2">
    <name type="scientific">Araneus ventricosus</name>
    <name type="common">Orbweaver spider</name>
    <name type="synonym">Epeira ventricosa</name>
    <dbReference type="NCBI Taxonomy" id="182803"/>
    <lineage>
        <taxon>Eukaryota</taxon>
        <taxon>Metazoa</taxon>
        <taxon>Ecdysozoa</taxon>
        <taxon>Arthropoda</taxon>
        <taxon>Chelicerata</taxon>
        <taxon>Arachnida</taxon>
        <taxon>Araneae</taxon>
        <taxon>Araneomorphae</taxon>
        <taxon>Entelegynae</taxon>
        <taxon>Araneoidea</taxon>
        <taxon>Araneidae</taxon>
        <taxon>Araneus</taxon>
    </lineage>
</organism>
<dbReference type="AlphaFoldDB" id="A0A4Y2HYK4"/>
<comment type="caution">
    <text evidence="1">The sequence shown here is derived from an EMBL/GenBank/DDBJ whole genome shotgun (WGS) entry which is preliminary data.</text>
</comment>